<dbReference type="GeneID" id="44638300"/>
<evidence type="ECO:0000313" key="3">
    <source>
        <dbReference type="EMBL" id="RMB12808.1"/>
    </source>
</evidence>
<proteinExistence type="predicted"/>
<evidence type="ECO:0000256" key="1">
    <source>
        <dbReference type="SAM" id="Phobius"/>
    </source>
</evidence>
<accession>A0A3M0CTR2</accession>
<dbReference type="Proteomes" id="UP000277326">
    <property type="component" value="Unassembled WGS sequence"/>
</dbReference>
<dbReference type="RefSeq" id="WP_158601192.1">
    <property type="nucleotide sequence ID" value="NZ_CP034145.1"/>
</dbReference>
<dbReference type="EMBL" id="REFS01000006">
    <property type="protein sequence ID" value="RMB12808.1"/>
    <property type="molecule type" value="Genomic_DNA"/>
</dbReference>
<gene>
    <name evidence="3" type="ORF">ATH50_2962</name>
</gene>
<keyword evidence="1" id="KW-0812">Transmembrane</keyword>
<dbReference type="Pfam" id="PF26439">
    <property type="entry name" value="DUF8120"/>
    <property type="match status" value="1"/>
</dbReference>
<dbReference type="InterPro" id="IPR058433">
    <property type="entry name" value="DUF8120"/>
</dbReference>
<comment type="caution">
    <text evidence="3">The sequence shown here is derived from an EMBL/GenBank/DDBJ whole genome shotgun (WGS) entry which is preliminary data.</text>
</comment>
<feature type="transmembrane region" description="Helical" evidence="1">
    <location>
        <begin position="20"/>
        <end position="52"/>
    </location>
</feature>
<keyword evidence="1" id="KW-1133">Transmembrane helix</keyword>
<keyword evidence="1" id="KW-0472">Membrane</keyword>
<dbReference type="AlphaFoldDB" id="A0A3M0CTR2"/>
<evidence type="ECO:0000259" key="2">
    <source>
        <dbReference type="Pfam" id="PF26439"/>
    </source>
</evidence>
<sequence length="55" mass="5444">MHLSPRAYFALDRTTKVVGLCAIAGGIAGAFGALSPLAIVGGLVVGVATVFVDAE</sequence>
<organism evidence="3 4">
    <name type="scientific">Haloplanus aerogenes</name>
    <dbReference type="NCBI Taxonomy" id="660522"/>
    <lineage>
        <taxon>Archaea</taxon>
        <taxon>Methanobacteriati</taxon>
        <taxon>Methanobacteriota</taxon>
        <taxon>Stenosarchaea group</taxon>
        <taxon>Halobacteria</taxon>
        <taxon>Halobacteriales</taxon>
        <taxon>Haloferacaceae</taxon>
        <taxon>Haloplanus</taxon>
    </lineage>
</organism>
<feature type="domain" description="DUF8120" evidence="2">
    <location>
        <begin position="1"/>
        <end position="54"/>
    </location>
</feature>
<reference evidence="3 4" key="1">
    <citation type="journal article" date="2015" name="Stand. Genomic Sci.">
        <title>Genomic Encyclopedia of Bacterial and Archaeal Type Strains, Phase III: the genomes of soil and plant-associated and newly described type strains.</title>
        <authorList>
            <person name="Whitman W.B."/>
            <person name="Woyke T."/>
            <person name="Klenk H.P."/>
            <person name="Zhou Y."/>
            <person name="Lilburn T.G."/>
            <person name="Beck B.J."/>
            <person name="De Vos P."/>
            <person name="Vandamme P."/>
            <person name="Eisen J.A."/>
            <person name="Garrity G."/>
            <person name="Hugenholtz P."/>
            <person name="Kyrpides N.C."/>
        </authorList>
    </citation>
    <scope>NUCLEOTIDE SEQUENCE [LARGE SCALE GENOMIC DNA]</scope>
    <source>
        <strain evidence="3 4">CGMCC 1.10124</strain>
    </source>
</reference>
<name>A0A3M0CTR2_9EURY</name>
<protein>
    <recommendedName>
        <fullName evidence="2">DUF8120 domain-containing protein</fullName>
    </recommendedName>
</protein>
<evidence type="ECO:0000313" key="4">
    <source>
        <dbReference type="Proteomes" id="UP000277326"/>
    </source>
</evidence>